<dbReference type="PANTHER" id="PTHR32089">
    <property type="entry name" value="METHYL-ACCEPTING CHEMOTAXIS PROTEIN MCPB"/>
    <property type="match status" value="1"/>
</dbReference>
<feature type="domain" description="Methyl-accepting transducer" evidence="3">
    <location>
        <begin position="93"/>
        <end position="315"/>
    </location>
</feature>
<evidence type="ECO:0000256" key="2">
    <source>
        <dbReference type="PROSITE-ProRule" id="PRU00284"/>
    </source>
</evidence>
<sequence>MEMSVRRSKNVLVTLLLLLVGLYGLWIDMLWVHKLVFLVLMAALGGFAWNAYRSGLQREELLKQTRDQVESLSNEIVVTSDRLHGALEEISRHTEGLQQTADYSHAYEVDLQTRSTEAKANIDGAFATMGGVADVTAHIKELTERLGANMLDARQEMTGMLGSLRNTDAVMAELQEQSADMLSKFTALSGHLALVEEINSLIVGIVNETSLLALNASIEAARAGEQGRGFAVVAGRIRQLADQSRSSVERSSAVLSDINNGVRQVLESVTKEQNAVSHGVNEVAAVKLRLSDMSARIEEVGAAVADTVTAASRQSGLIGIVTGELSGAVAIVNETIAGVDLTLEQVTRQRSQIGQLNEISASLLGESQALQQSVNQIAGREAVEMSQYAARLQEMQSLLQEISAKQELCAPDAVSHGNVLTACMKRVPDVQAIWSNRTDGTFIYSEPAAGLMNAKRRDWWNGAMSEGEYVSRPYVSAITKRSCITLSRAIKNGQGETVGVVGIDLAV</sequence>
<dbReference type="SUPFAM" id="SSF103190">
    <property type="entry name" value="Sensory domain-like"/>
    <property type="match status" value="1"/>
</dbReference>
<dbReference type="InterPro" id="IPR029151">
    <property type="entry name" value="Sensor-like_sf"/>
</dbReference>
<dbReference type="Pfam" id="PF00015">
    <property type="entry name" value="MCPsignal"/>
    <property type="match status" value="1"/>
</dbReference>
<dbReference type="PROSITE" id="PS50111">
    <property type="entry name" value="CHEMOTAXIS_TRANSDUC_2"/>
    <property type="match status" value="1"/>
</dbReference>
<dbReference type="SUPFAM" id="SSF58104">
    <property type="entry name" value="Methyl-accepting chemotaxis protein (MCP) signaling domain"/>
    <property type="match status" value="1"/>
</dbReference>
<accession>A0ABN8GPU8</accession>
<dbReference type="InterPro" id="IPR004089">
    <property type="entry name" value="MCPsignal_dom"/>
</dbReference>
<evidence type="ECO:0000313" key="5">
    <source>
        <dbReference type="Proteomes" id="UP000838324"/>
    </source>
</evidence>
<gene>
    <name evidence="4" type="ORF">PAECIP111892_03853</name>
</gene>
<keyword evidence="1 2" id="KW-0807">Transducer</keyword>
<organism evidence="4 5">
    <name type="scientific">Paenibacillus auburnensis</name>
    <dbReference type="NCBI Taxonomy" id="2905649"/>
    <lineage>
        <taxon>Bacteria</taxon>
        <taxon>Bacillati</taxon>
        <taxon>Bacillota</taxon>
        <taxon>Bacilli</taxon>
        <taxon>Bacillales</taxon>
        <taxon>Paenibacillaceae</taxon>
        <taxon>Paenibacillus</taxon>
    </lineage>
</organism>
<dbReference type="EMBL" id="CAKMMG010000006">
    <property type="protein sequence ID" value="CAH1213447.1"/>
    <property type="molecule type" value="Genomic_DNA"/>
</dbReference>
<dbReference type="CDD" id="cd18773">
    <property type="entry name" value="PDC1_HK_sensor"/>
    <property type="match status" value="1"/>
</dbReference>
<dbReference type="Pfam" id="PF22673">
    <property type="entry name" value="MCP-like_PDC_1"/>
    <property type="match status" value="1"/>
</dbReference>
<comment type="caution">
    <text evidence="4">The sequence shown here is derived from an EMBL/GenBank/DDBJ whole genome shotgun (WGS) entry which is preliminary data.</text>
</comment>
<evidence type="ECO:0000259" key="3">
    <source>
        <dbReference type="PROSITE" id="PS50111"/>
    </source>
</evidence>
<evidence type="ECO:0000313" key="4">
    <source>
        <dbReference type="EMBL" id="CAH1213447.1"/>
    </source>
</evidence>
<keyword evidence="5" id="KW-1185">Reference proteome</keyword>
<dbReference type="PANTHER" id="PTHR32089:SF112">
    <property type="entry name" value="LYSOZYME-LIKE PROTEIN-RELATED"/>
    <property type="match status" value="1"/>
</dbReference>
<proteinExistence type="predicted"/>
<dbReference type="SMART" id="SM00283">
    <property type="entry name" value="MA"/>
    <property type="match status" value="1"/>
</dbReference>
<dbReference type="Gene3D" id="1.10.287.950">
    <property type="entry name" value="Methyl-accepting chemotaxis protein"/>
    <property type="match status" value="1"/>
</dbReference>
<evidence type="ECO:0000256" key="1">
    <source>
        <dbReference type="ARBA" id="ARBA00023224"/>
    </source>
</evidence>
<reference evidence="4" key="1">
    <citation type="submission" date="2022-01" db="EMBL/GenBank/DDBJ databases">
        <authorList>
            <person name="Criscuolo A."/>
        </authorList>
    </citation>
    <scope>NUCLEOTIDE SEQUENCE</scope>
    <source>
        <strain evidence="4">CIP111892</strain>
    </source>
</reference>
<name>A0ABN8GPU8_9BACL</name>
<dbReference type="Gene3D" id="3.30.450.20">
    <property type="entry name" value="PAS domain"/>
    <property type="match status" value="1"/>
</dbReference>
<protein>
    <recommendedName>
        <fullName evidence="3">Methyl-accepting transducer domain-containing protein</fullName>
    </recommendedName>
</protein>
<dbReference type="Proteomes" id="UP000838324">
    <property type="component" value="Unassembled WGS sequence"/>
</dbReference>